<evidence type="ECO:0000313" key="4">
    <source>
        <dbReference type="EMBL" id="POH73052.1"/>
    </source>
</evidence>
<keyword evidence="6" id="KW-1185">Reference proteome</keyword>
<dbReference type="InterPro" id="IPR009057">
    <property type="entry name" value="Homeodomain-like_sf"/>
</dbReference>
<evidence type="ECO:0000256" key="1">
    <source>
        <dbReference type="ARBA" id="ARBA00023125"/>
    </source>
</evidence>
<dbReference type="Proteomes" id="UP000237061">
    <property type="component" value="Unassembled WGS sequence"/>
</dbReference>
<dbReference type="AlphaFoldDB" id="A0A2S3ZV19"/>
<protein>
    <recommendedName>
        <fullName evidence="3">HTH tetR-type domain-containing protein</fullName>
    </recommendedName>
</protein>
<organism evidence="5 6">
    <name type="scientific">Arthrobacter glacialis</name>
    <dbReference type="NCBI Taxonomy" id="1664"/>
    <lineage>
        <taxon>Bacteria</taxon>
        <taxon>Bacillati</taxon>
        <taxon>Actinomycetota</taxon>
        <taxon>Actinomycetes</taxon>
        <taxon>Micrococcales</taxon>
        <taxon>Micrococcaceae</taxon>
        <taxon>Arthrobacter</taxon>
    </lineage>
</organism>
<dbReference type="EMBL" id="PPXC01000009">
    <property type="protein sequence ID" value="POH73052.1"/>
    <property type="molecule type" value="Genomic_DNA"/>
</dbReference>
<dbReference type="InterPro" id="IPR001647">
    <property type="entry name" value="HTH_TetR"/>
</dbReference>
<comment type="caution">
    <text evidence="5">The sequence shown here is derived from an EMBL/GenBank/DDBJ whole genome shotgun (WGS) entry which is preliminary data.</text>
</comment>
<dbReference type="PROSITE" id="PS50977">
    <property type="entry name" value="HTH_TETR_2"/>
    <property type="match status" value="1"/>
</dbReference>
<keyword evidence="1 2" id="KW-0238">DNA-binding</keyword>
<dbReference type="InterPro" id="IPR050624">
    <property type="entry name" value="HTH-type_Tx_Regulator"/>
</dbReference>
<dbReference type="PANTHER" id="PTHR43479">
    <property type="entry name" value="ACREF/ENVCD OPERON REPRESSOR-RELATED"/>
    <property type="match status" value="1"/>
</dbReference>
<feature type="domain" description="HTH tetR-type" evidence="3">
    <location>
        <begin position="1"/>
        <end position="61"/>
    </location>
</feature>
<sequence length="214" mass="23279">MERHRRLIAAGVEVFGTLGYSGAKIKTLCKSAGLSERYFYESFESREHLLGTVFNHLDALLTEQIAGALQAPGMDLLASARAGMEAVVNFMLNDPRHARIMLVEVVGVSPELEAKRHQSMSDFADESLQLLLLLSGIDPVHGQEQLTARLGVVEAARIFEGARLTAVSMVGGVNNMMLDALLSGTRHDTERISDVAFQLIYNASQGVRAVAEKP</sequence>
<dbReference type="GO" id="GO:0003677">
    <property type="term" value="F:DNA binding"/>
    <property type="evidence" value="ECO:0007669"/>
    <property type="project" value="UniProtKB-UniRule"/>
</dbReference>
<accession>A0A2S3ZV19</accession>
<dbReference type="Pfam" id="PF00440">
    <property type="entry name" value="TetR_N"/>
    <property type="match status" value="1"/>
</dbReference>
<proteinExistence type="predicted"/>
<dbReference type="Gene3D" id="1.10.357.10">
    <property type="entry name" value="Tetracycline Repressor, domain 2"/>
    <property type="match status" value="1"/>
</dbReference>
<evidence type="ECO:0000313" key="5">
    <source>
        <dbReference type="EMBL" id="POH73060.1"/>
    </source>
</evidence>
<feature type="DNA-binding region" description="H-T-H motif" evidence="2">
    <location>
        <begin position="24"/>
        <end position="43"/>
    </location>
</feature>
<reference evidence="5 6" key="1">
    <citation type="submission" date="2018-01" db="EMBL/GenBank/DDBJ databases">
        <title>Arthrobacter sp. nov., from glaciers in China.</title>
        <authorList>
            <person name="Liu Q."/>
            <person name="Xin Y.-H."/>
        </authorList>
    </citation>
    <scope>NUCLEOTIDE SEQUENCE [LARGE SCALE GENOMIC DNA]</scope>
    <source>
        <strain evidence="5 6">HLT2-12-2</strain>
    </source>
</reference>
<dbReference type="PANTHER" id="PTHR43479:SF11">
    <property type="entry name" value="ACREF_ENVCD OPERON REPRESSOR-RELATED"/>
    <property type="match status" value="1"/>
</dbReference>
<name>A0A2S3ZV19_ARTGL</name>
<evidence type="ECO:0000256" key="2">
    <source>
        <dbReference type="PROSITE-ProRule" id="PRU00335"/>
    </source>
</evidence>
<evidence type="ECO:0000259" key="3">
    <source>
        <dbReference type="PROSITE" id="PS50977"/>
    </source>
</evidence>
<gene>
    <name evidence="4" type="ORF">CVS27_12900</name>
    <name evidence="5" type="ORF">CVS27_12945</name>
</gene>
<dbReference type="EMBL" id="PPXC01000009">
    <property type="protein sequence ID" value="POH73060.1"/>
    <property type="molecule type" value="Genomic_DNA"/>
</dbReference>
<dbReference type="SUPFAM" id="SSF46689">
    <property type="entry name" value="Homeodomain-like"/>
    <property type="match status" value="1"/>
</dbReference>
<evidence type="ECO:0000313" key="6">
    <source>
        <dbReference type="Proteomes" id="UP000237061"/>
    </source>
</evidence>